<gene>
    <name evidence="1" type="ORF">KAM343_14990</name>
</gene>
<proteinExistence type="predicted"/>
<dbReference type="Proteomes" id="UP000886939">
    <property type="component" value="Unassembled WGS sequence"/>
</dbReference>
<accession>A0AAV4YHT7</accession>
<organism evidence="1 2">
    <name type="scientific">Aeromonas caviae</name>
    <name type="common">Aeromonas punctata</name>
    <dbReference type="NCBI Taxonomy" id="648"/>
    <lineage>
        <taxon>Bacteria</taxon>
        <taxon>Pseudomonadati</taxon>
        <taxon>Pseudomonadota</taxon>
        <taxon>Gammaproteobacteria</taxon>
        <taxon>Aeromonadales</taxon>
        <taxon>Aeromonadaceae</taxon>
        <taxon>Aeromonas</taxon>
    </lineage>
</organism>
<name>A0AAV4YHT7_AERCA</name>
<dbReference type="EMBL" id="BPNI01000021">
    <property type="protein sequence ID" value="GJA40703.1"/>
    <property type="molecule type" value="Genomic_DNA"/>
</dbReference>
<reference evidence="1" key="1">
    <citation type="submission" date="2021-07" db="EMBL/GenBank/DDBJ databases">
        <title>Draft genome sequence of carbapenem-resistant Aeromonas spp. in Japan.</title>
        <authorList>
            <person name="Maehana S."/>
            <person name="Suzuki M."/>
            <person name="Kitasato H."/>
        </authorList>
    </citation>
    <scope>NUCLEOTIDE SEQUENCE</scope>
    <source>
        <strain evidence="1">KAM343</strain>
    </source>
</reference>
<protein>
    <submittedName>
        <fullName evidence="1">Uncharacterized protein</fullName>
    </submittedName>
</protein>
<evidence type="ECO:0000313" key="1">
    <source>
        <dbReference type="EMBL" id="GJA40703.1"/>
    </source>
</evidence>
<comment type="caution">
    <text evidence="1">The sequence shown here is derived from an EMBL/GenBank/DDBJ whole genome shotgun (WGS) entry which is preliminary data.</text>
</comment>
<evidence type="ECO:0000313" key="2">
    <source>
        <dbReference type="Proteomes" id="UP000886939"/>
    </source>
</evidence>
<sequence length="109" mass="11879">MSVSPEVLARVWPVIEESQSTGDKDDKAVSMASWLLVAIVSQGGERSALLLAPDLKVHKVTVGMNFDGNKRVESLGQTTLVWQSSDNQQGTMALYPNPIQNEDQVITKP</sequence>
<dbReference type="AlphaFoldDB" id="A0AAV4YHT7"/>